<keyword evidence="1" id="KW-1133">Transmembrane helix</keyword>
<evidence type="ECO:0000256" key="1">
    <source>
        <dbReference type="SAM" id="Phobius"/>
    </source>
</evidence>
<dbReference type="EMBL" id="MU006242">
    <property type="protein sequence ID" value="KAF2819864.1"/>
    <property type="molecule type" value="Genomic_DNA"/>
</dbReference>
<protein>
    <submittedName>
        <fullName evidence="2">Uncharacterized protein</fullName>
    </submittedName>
</protein>
<sequence length="126" mass="13551">MDPQNINTTGKATSVANPMTISADMLCEPAGLVPSIYPNPGGSAQIGSDWGLHGASECRWAHGVEDTRLKPILFVSNPACVFPVVAMHGMVVIVCYRFWGKNFVENSTNVVIAVRGSDYEVMPSPR</sequence>
<gene>
    <name evidence="2" type="ORF">CC86DRAFT_429240</name>
</gene>
<reference evidence="2" key="1">
    <citation type="journal article" date="2020" name="Stud. Mycol.">
        <title>101 Dothideomycetes genomes: a test case for predicting lifestyles and emergence of pathogens.</title>
        <authorList>
            <person name="Haridas S."/>
            <person name="Albert R."/>
            <person name="Binder M."/>
            <person name="Bloem J."/>
            <person name="Labutti K."/>
            <person name="Salamov A."/>
            <person name="Andreopoulos B."/>
            <person name="Baker S."/>
            <person name="Barry K."/>
            <person name="Bills G."/>
            <person name="Bluhm B."/>
            <person name="Cannon C."/>
            <person name="Castanera R."/>
            <person name="Culley D."/>
            <person name="Daum C."/>
            <person name="Ezra D."/>
            <person name="Gonzalez J."/>
            <person name="Henrissat B."/>
            <person name="Kuo A."/>
            <person name="Liang C."/>
            <person name="Lipzen A."/>
            <person name="Lutzoni F."/>
            <person name="Magnuson J."/>
            <person name="Mondo S."/>
            <person name="Nolan M."/>
            <person name="Ohm R."/>
            <person name="Pangilinan J."/>
            <person name="Park H.-J."/>
            <person name="Ramirez L."/>
            <person name="Alfaro M."/>
            <person name="Sun H."/>
            <person name="Tritt A."/>
            <person name="Yoshinaga Y."/>
            <person name="Zwiers L.-H."/>
            <person name="Turgeon B."/>
            <person name="Goodwin S."/>
            <person name="Spatafora J."/>
            <person name="Crous P."/>
            <person name="Grigoriev I."/>
        </authorList>
    </citation>
    <scope>NUCLEOTIDE SEQUENCE</scope>
    <source>
        <strain evidence="2">CBS 113818</strain>
    </source>
</reference>
<keyword evidence="1" id="KW-0812">Transmembrane</keyword>
<organism evidence="2 3">
    <name type="scientific">Ophiobolus disseminans</name>
    <dbReference type="NCBI Taxonomy" id="1469910"/>
    <lineage>
        <taxon>Eukaryota</taxon>
        <taxon>Fungi</taxon>
        <taxon>Dikarya</taxon>
        <taxon>Ascomycota</taxon>
        <taxon>Pezizomycotina</taxon>
        <taxon>Dothideomycetes</taxon>
        <taxon>Pleosporomycetidae</taxon>
        <taxon>Pleosporales</taxon>
        <taxon>Pleosporineae</taxon>
        <taxon>Phaeosphaeriaceae</taxon>
        <taxon>Ophiobolus</taxon>
    </lineage>
</organism>
<accession>A0A6A6ZHS5</accession>
<name>A0A6A6ZHS5_9PLEO</name>
<proteinExistence type="predicted"/>
<dbReference type="AlphaFoldDB" id="A0A6A6ZHS5"/>
<feature type="transmembrane region" description="Helical" evidence="1">
    <location>
        <begin position="79"/>
        <end position="99"/>
    </location>
</feature>
<keyword evidence="3" id="KW-1185">Reference proteome</keyword>
<evidence type="ECO:0000313" key="3">
    <source>
        <dbReference type="Proteomes" id="UP000799424"/>
    </source>
</evidence>
<keyword evidence="1" id="KW-0472">Membrane</keyword>
<evidence type="ECO:0000313" key="2">
    <source>
        <dbReference type="EMBL" id="KAF2819864.1"/>
    </source>
</evidence>
<dbReference type="Proteomes" id="UP000799424">
    <property type="component" value="Unassembled WGS sequence"/>
</dbReference>